<dbReference type="GO" id="GO:0015035">
    <property type="term" value="F:protein-disulfide reductase activity"/>
    <property type="evidence" value="ECO:0007669"/>
    <property type="project" value="TreeGrafter"/>
</dbReference>
<gene>
    <name evidence="5" type="ORF">IAD26_00170</name>
</gene>
<dbReference type="PROSITE" id="PS51352">
    <property type="entry name" value="THIOREDOXIN_2"/>
    <property type="match status" value="1"/>
</dbReference>
<keyword evidence="3" id="KW-1133">Transmembrane helix</keyword>
<keyword evidence="3" id="KW-0812">Transmembrane</keyword>
<accession>A0A9D1SQD6</accession>
<keyword evidence="2" id="KW-0676">Redox-active center</keyword>
<evidence type="ECO:0000259" key="4">
    <source>
        <dbReference type="PROSITE" id="PS51352"/>
    </source>
</evidence>
<dbReference type="Proteomes" id="UP000886748">
    <property type="component" value="Unassembled WGS sequence"/>
</dbReference>
<evidence type="ECO:0000256" key="2">
    <source>
        <dbReference type="ARBA" id="ARBA00023284"/>
    </source>
</evidence>
<dbReference type="Gene3D" id="3.40.30.10">
    <property type="entry name" value="Glutaredoxin"/>
    <property type="match status" value="1"/>
</dbReference>
<dbReference type="PANTHER" id="PTHR45663:SF11">
    <property type="entry name" value="GEO12009P1"/>
    <property type="match status" value="1"/>
</dbReference>
<keyword evidence="3" id="KW-0472">Membrane</keyword>
<dbReference type="PANTHER" id="PTHR45663">
    <property type="entry name" value="GEO12009P1"/>
    <property type="match status" value="1"/>
</dbReference>
<name>A0A9D1SQD6_9CLOT</name>
<dbReference type="GO" id="GO:0045454">
    <property type="term" value="P:cell redox homeostasis"/>
    <property type="evidence" value="ECO:0007669"/>
    <property type="project" value="TreeGrafter"/>
</dbReference>
<evidence type="ECO:0000256" key="1">
    <source>
        <dbReference type="ARBA" id="ARBA00008987"/>
    </source>
</evidence>
<comment type="caution">
    <text evidence="5">The sequence shown here is derived from an EMBL/GenBank/DDBJ whole genome shotgun (WGS) entry which is preliminary data.</text>
</comment>
<dbReference type="CDD" id="cd02947">
    <property type="entry name" value="TRX_family"/>
    <property type="match status" value="1"/>
</dbReference>
<evidence type="ECO:0000256" key="3">
    <source>
        <dbReference type="SAM" id="Phobius"/>
    </source>
</evidence>
<evidence type="ECO:0000313" key="6">
    <source>
        <dbReference type="Proteomes" id="UP000886748"/>
    </source>
</evidence>
<feature type="domain" description="Thioredoxin" evidence="4">
    <location>
        <begin position="7"/>
        <end position="133"/>
    </location>
</feature>
<dbReference type="SUPFAM" id="SSF52833">
    <property type="entry name" value="Thioredoxin-like"/>
    <property type="match status" value="1"/>
</dbReference>
<protein>
    <submittedName>
        <fullName evidence="5">Thioredoxin family protein</fullName>
    </submittedName>
</protein>
<dbReference type="InterPro" id="IPR013766">
    <property type="entry name" value="Thioredoxin_domain"/>
</dbReference>
<comment type="similarity">
    <text evidence="1">Belongs to the thioredoxin family.</text>
</comment>
<reference evidence="5" key="2">
    <citation type="journal article" date="2021" name="PeerJ">
        <title>Extensive microbial diversity within the chicken gut microbiome revealed by metagenomics and culture.</title>
        <authorList>
            <person name="Gilroy R."/>
            <person name="Ravi A."/>
            <person name="Getino M."/>
            <person name="Pursley I."/>
            <person name="Horton D.L."/>
            <person name="Alikhan N.F."/>
            <person name="Baker D."/>
            <person name="Gharbi K."/>
            <person name="Hall N."/>
            <person name="Watson M."/>
            <person name="Adriaenssens E.M."/>
            <person name="Foster-Nyarko E."/>
            <person name="Jarju S."/>
            <person name="Secka A."/>
            <person name="Antonio M."/>
            <person name="Oren A."/>
            <person name="Chaudhuri R.R."/>
            <person name="La Ragione R."/>
            <person name="Hildebrand F."/>
            <person name="Pallen M.J."/>
        </authorList>
    </citation>
    <scope>NUCLEOTIDE SEQUENCE</scope>
    <source>
        <strain evidence="5">CHK154-7741</strain>
    </source>
</reference>
<dbReference type="EMBL" id="DVOD01000002">
    <property type="protein sequence ID" value="HIU91525.1"/>
    <property type="molecule type" value="Genomic_DNA"/>
</dbReference>
<dbReference type="GO" id="GO:0005829">
    <property type="term" value="C:cytosol"/>
    <property type="evidence" value="ECO:0007669"/>
    <property type="project" value="TreeGrafter"/>
</dbReference>
<feature type="transmembrane region" description="Helical" evidence="3">
    <location>
        <begin position="6"/>
        <end position="21"/>
    </location>
</feature>
<dbReference type="InterPro" id="IPR036249">
    <property type="entry name" value="Thioredoxin-like_sf"/>
</dbReference>
<organism evidence="5 6">
    <name type="scientific">Candidatus Limenecus avicola</name>
    <dbReference type="NCBI Taxonomy" id="2840847"/>
    <lineage>
        <taxon>Bacteria</taxon>
        <taxon>Bacillati</taxon>
        <taxon>Bacillota</taxon>
        <taxon>Clostridia</taxon>
        <taxon>Eubacteriales</taxon>
        <taxon>Clostridiaceae</taxon>
        <taxon>Clostridiaceae incertae sedis</taxon>
        <taxon>Candidatus Limenecus</taxon>
    </lineage>
</organism>
<evidence type="ECO:0000313" key="5">
    <source>
        <dbReference type="EMBL" id="HIU91525.1"/>
    </source>
</evidence>
<dbReference type="Pfam" id="PF00085">
    <property type="entry name" value="Thioredoxin"/>
    <property type="match status" value="1"/>
</dbReference>
<sequence>MKNWIIALAILIIPMVTYYVLDKTHSDKAAFEANAQSTYSKPVVIKFASPMCLDCKKLEGVMNEVMPAYADKVTYQKINAQSNDENTQALIKKYTVTLVPTMVFLKKDGALYKRTEGYMPKSELEKILKGLING</sequence>
<reference evidence="5" key="1">
    <citation type="submission" date="2020-10" db="EMBL/GenBank/DDBJ databases">
        <authorList>
            <person name="Gilroy R."/>
        </authorList>
    </citation>
    <scope>NUCLEOTIDE SEQUENCE</scope>
    <source>
        <strain evidence="5">CHK154-7741</strain>
    </source>
</reference>
<proteinExistence type="inferred from homology"/>
<dbReference type="AlphaFoldDB" id="A0A9D1SQD6"/>